<keyword evidence="3" id="KW-1185">Reference proteome</keyword>
<dbReference type="AlphaFoldDB" id="A0A8T2MXI4"/>
<comment type="caution">
    <text evidence="2">The sequence shown here is derived from an EMBL/GenBank/DDBJ whole genome shotgun (WGS) entry which is preliminary data.</text>
</comment>
<feature type="region of interest" description="Disordered" evidence="1">
    <location>
        <begin position="12"/>
        <end position="36"/>
    </location>
</feature>
<name>A0A8T2MXI4_9TELE</name>
<proteinExistence type="predicted"/>
<gene>
    <name evidence="2" type="ORF">JZ751_027008</name>
</gene>
<dbReference type="Proteomes" id="UP000824540">
    <property type="component" value="Unassembled WGS sequence"/>
</dbReference>
<protein>
    <submittedName>
        <fullName evidence="2">Uncharacterized protein</fullName>
    </submittedName>
</protein>
<organism evidence="2 3">
    <name type="scientific">Albula glossodonta</name>
    <name type="common">roundjaw bonefish</name>
    <dbReference type="NCBI Taxonomy" id="121402"/>
    <lineage>
        <taxon>Eukaryota</taxon>
        <taxon>Metazoa</taxon>
        <taxon>Chordata</taxon>
        <taxon>Craniata</taxon>
        <taxon>Vertebrata</taxon>
        <taxon>Euteleostomi</taxon>
        <taxon>Actinopterygii</taxon>
        <taxon>Neopterygii</taxon>
        <taxon>Teleostei</taxon>
        <taxon>Albuliformes</taxon>
        <taxon>Albulidae</taxon>
        <taxon>Albula</taxon>
    </lineage>
</organism>
<accession>A0A8T2MXI4</accession>
<evidence type="ECO:0000313" key="3">
    <source>
        <dbReference type="Proteomes" id="UP000824540"/>
    </source>
</evidence>
<evidence type="ECO:0000256" key="1">
    <source>
        <dbReference type="SAM" id="MobiDB-lite"/>
    </source>
</evidence>
<evidence type="ECO:0000313" key="2">
    <source>
        <dbReference type="EMBL" id="KAG9330172.1"/>
    </source>
</evidence>
<reference evidence="2" key="1">
    <citation type="thesis" date="2021" institute="BYU ScholarsArchive" country="Provo, UT, USA">
        <title>Applications of and Algorithms for Genome Assembly and Genomic Analyses with an Emphasis on Marine Teleosts.</title>
        <authorList>
            <person name="Pickett B.D."/>
        </authorList>
    </citation>
    <scope>NUCLEOTIDE SEQUENCE</scope>
    <source>
        <strain evidence="2">HI-2016</strain>
    </source>
</reference>
<dbReference type="EMBL" id="JAFBMS010000710">
    <property type="protein sequence ID" value="KAG9330172.1"/>
    <property type="molecule type" value="Genomic_DNA"/>
</dbReference>
<sequence>MKVHDAISRILTSGSAMRRHASPRLGNHRDRLDSGTKGAINRSCLIRRTLLSPGSLNLQRQPRVLRWRQTALTEKVGSLTEL</sequence>